<evidence type="ECO:0000313" key="4">
    <source>
        <dbReference type="EMBL" id="GAL35826.1"/>
    </source>
</evidence>
<reference evidence="4 5" key="2">
    <citation type="submission" date="2014-09" db="EMBL/GenBank/DDBJ databases">
        <authorList>
            <consortium name="NBRP consortium"/>
            <person name="Sawabe T."/>
            <person name="Meirelles P."/>
            <person name="Nakanishi M."/>
            <person name="Sayaka M."/>
            <person name="Hattori M."/>
            <person name="Ohkuma M."/>
        </authorList>
    </citation>
    <scope>NUCLEOTIDE SEQUENCE [LARGE SCALE GENOMIC DNA]</scope>
    <source>
        <strain evidence="4 5">JCM 19240</strain>
    </source>
</reference>
<reference evidence="4 5" key="1">
    <citation type="submission" date="2014-09" db="EMBL/GenBank/DDBJ databases">
        <title>Vibrio maritimus JCM 19240. (C210) whole genome shotgun sequence.</title>
        <authorList>
            <person name="Sawabe T."/>
            <person name="Meirelles P."/>
            <person name="Nakanishi M."/>
            <person name="Sayaka M."/>
            <person name="Hattori M."/>
            <person name="Ohkuma M."/>
        </authorList>
    </citation>
    <scope>NUCLEOTIDE SEQUENCE [LARGE SCALE GENOMIC DNA]</scope>
    <source>
        <strain evidence="4 5">JCM 19240</strain>
    </source>
</reference>
<dbReference type="InterPro" id="IPR000184">
    <property type="entry name" value="Bac_surfAg_D15"/>
</dbReference>
<evidence type="ECO:0000256" key="1">
    <source>
        <dbReference type="ARBA" id="ARBA00004370"/>
    </source>
</evidence>
<dbReference type="Pfam" id="PF01103">
    <property type="entry name" value="Omp85"/>
    <property type="match status" value="1"/>
</dbReference>
<dbReference type="GO" id="GO:0019867">
    <property type="term" value="C:outer membrane"/>
    <property type="evidence" value="ECO:0007669"/>
    <property type="project" value="InterPro"/>
</dbReference>
<keyword evidence="5" id="KW-1185">Reference proteome</keyword>
<name>A0A090T7A1_9VIBR</name>
<proteinExistence type="predicted"/>
<evidence type="ECO:0000313" key="5">
    <source>
        <dbReference type="Proteomes" id="UP000029224"/>
    </source>
</evidence>
<comment type="subcellular location">
    <subcellularLocation>
        <location evidence="1">Membrane</location>
    </subcellularLocation>
</comment>
<keyword evidence="2" id="KW-0472">Membrane</keyword>
<evidence type="ECO:0000259" key="3">
    <source>
        <dbReference type="Pfam" id="PF01103"/>
    </source>
</evidence>
<evidence type="ECO:0000256" key="2">
    <source>
        <dbReference type="ARBA" id="ARBA00023136"/>
    </source>
</evidence>
<accession>A0A090T7A1</accession>
<dbReference type="AlphaFoldDB" id="A0A090T7A1"/>
<organism evidence="4 5">
    <name type="scientific">Vibrio maritimus</name>
    <dbReference type="NCBI Taxonomy" id="990268"/>
    <lineage>
        <taxon>Bacteria</taxon>
        <taxon>Pseudomonadati</taxon>
        <taxon>Pseudomonadota</taxon>
        <taxon>Gammaproteobacteria</taxon>
        <taxon>Vibrionales</taxon>
        <taxon>Vibrionaceae</taxon>
        <taxon>Vibrio</taxon>
    </lineage>
</organism>
<feature type="domain" description="Bacterial surface antigen (D15)" evidence="3">
    <location>
        <begin position="11"/>
        <end position="156"/>
    </location>
</feature>
<dbReference type="Proteomes" id="UP000029224">
    <property type="component" value="Unassembled WGS sequence"/>
</dbReference>
<gene>
    <name evidence="4" type="ORF">JCM19240_4761</name>
</gene>
<dbReference type="Gene3D" id="2.40.160.50">
    <property type="entry name" value="membrane protein fhac: a member of the omp85/tpsb transporter family"/>
    <property type="match status" value="1"/>
</dbReference>
<dbReference type="EMBL" id="BBMT01000008">
    <property type="protein sequence ID" value="GAL35826.1"/>
    <property type="molecule type" value="Genomic_DNA"/>
</dbReference>
<comment type="caution">
    <text evidence="4">The sequence shown here is derived from an EMBL/GenBank/DDBJ whole genome shotgun (WGS) entry which is preliminary data.</text>
</comment>
<protein>
    <submittedName>
        <fullName evidence="4">Arginine/ornithine antiporter ArcD</fullName>
    </submittedName>
</protein>
<sequence>MFLGLEATDYNKVIGSDNSYSKASVDYRYYYPISKGKVLALFNKLQWSQGDVPYYDLPTLGGQDSMRGIYQGRYRDNVTIENTVEYRWTLQDEQGYLTKHGLAFWAGLGSVEATINALYSNVLFSYGAGYRYEIQPRMNVRVDLGIGSNDDKGFYLTFTEAF</sequence>